<dbReference type="InterPro" id="IPR015925">
    <property type="entry name" value="Ryanodine_IP3_receptor"/>
</dbReference>
<dbReference type="GO" id="GO:0006816">
    <property type="term" value="P:calcium ion transport"/>
    <property type="evidence" value="ECO:0007669"/>
    <property type="project" value="InterPro"/>
</dbReference>
<dbReference type="PANTHER" id="PTHR45816">
    <property type="entry name" value="MIR DOMAIN-CONTAINING PROTEIN"/>
    <property type="match status" value="1"/>
</dbReference>
<dbReference type="PANTHER" id="PTHR45816:SF4">
    <property type="entry name" value="RYR_IP3R HOMOLOGY ASSOCIATED DOMAIN-CONTAINING PROTEIN"/>
    <property type="match status" value="1"/>
</dbReference>
<dbReference type="PhylomeDB" id="E9I1F7"/>
<organism evidence="1 2">
    <name type="scientific">Daphnia pulex</name>
    <name type="common">Water flea</name>
    <dbReference type="NCBI Taxonomy" id="6669"/>
    <lineage>
        <taxon>Eukaryota</taxon>
        <taxon>Metazoa</taxon>
        <taxon>Ecdysozoa</taxon>
        <taxon>Arthropoda</taxon>
        <taxon>Crustacea</taxon>
        <taxon>Branchiopoda</taxon>
        <taxon>Diplostraca</taxon>
        <taxon>Cladocera</taxon>
        <taxon>Anomopoda</taxon>
        <taxon>Daphniidae</taxon>
        <taxon>Daphnia</taxon>
    </lineage>
</organism>
<dbReference type="Proteomes" id="UP000000305">
    <property type="component" value="Unassembled WGS sequence"/>
</dbReference>
<feature type="non-terminal residue" evidence="1">
    <location>
        <position position="160"/>
    </location>
</feature>
<dbReference type="KEGG" id="dpx:DAPPUDRAFT_68170"/>
<evidence type="ECO:0000313" key="2">
    <source>
        <dbReference type="Proteomes" id="UP000000305"/>
    </source>
</evidence>
<feature type="non-terminal residue" evidence="1">
    <location>
        <position position="1"/>
    </location>
</feature>
<dbReference type="HOGENOM" id="CLU_1656501_0_0_1"/>
<dbReference type="OrthoDB" id="76898at2759"/>
<reference evidence="1 2" key="1">
    <citation type="journal article" date="2011" name="Science">
        <title>The ecoresponsive genome of Daphnia pulex.</title>
        <authorList>
            <person name="Colbourne J.K."/>
            <person name="Pfrender M.E."/>
            <person name="Gilbert D."/>
            <person name="Thomas W.K."/>
            <person name="Tucker A."/>
            <person name="Oakley T.H."/>
            <person name="Tokishita S."/>
            <person name="Aerts A."/>
            <person name="Arnold G.J."/>
            <person name="Basu M.K."/>
            <person name="Bauer D.J."/>
            <person name="Caceres C.E."/>
            <person name="Carmel L."/>
            <person name="Casola C."/>
            <person name="Choi J.H."/>
            <person name="Detter J.C."/>
            <person name="Dong Q."/>
            <person name="Dusheyko S."/>
            <person name="Eads B.D."/>
            <person name="Frohlich T."/>
            <person name="Geiler-Samerotte K.A."/>
            <person name="Gerlach D."/>
            <person name="Hatcher P."/>
            <person name="Jogdeo S."/>
            <person name="Krijgsveld J."/>
            <person name="Kriventseva E.V."/>
            <person name="Kultz D."/>
            <person name="Laforsch C."/>
            <person name="Lindquist E."/>
            <person name="Lopez J."/>
            <person name="Manak J.R."/>
            <person name="Muller J."/>
            <person name="Pangilinan J."/>
            <person name="Patwardhan R.P."/>
            <person name="Pitluck S."/>
            <person name="Pritham E.J."/>
            <person name="Rechtsteiner A."/>
            <person name="Rho M."/>
            <person name="Rogozin I.B."/>
            <person name="Sakarya O."/>
            <person name="Salamov A."/>
            <person name="Schaack S."/>
            <person name="Shapiro H."/>
            <person name="Shiga Y."/>
            <person name="Skalitzky C."/>
            <person name="Smith Z."/>
            <person name="Souvorov A."/>
            <person name="Sung W."/>
            <person name="Tang Z."/>
            <person name="Tsuchiya D."/>
            <person name="Tu H."/>
            <person name="Vos H."/>
            <person name="Wang M."/>
            <person name="Wolf Y.I."/>
            <person name="Yamagata H."/>
            <person name="Yamada T."/>
            <person name="Ye Y."/>
            <person name="Shaw J.R."/>
            <person name="Andrews J."/>
            <person name="Crease T.J."/>
            <person name="Tang H."/>
            <person name="Lucas S.M."/>
            <person name="Robertson H.M."/>
            <person name="Bork P."/>
            <person name="Koonin E.V."/>
            <person name="Zdobnov E.M."/>
            <person name="Grigoriev I.V."/>
            <person name="Lynch M."/>
            <person name="Boore J.L."/>
        </authorList>
    </citation>
    <scope>NUCLEOTIDE SEQUENCE [LARGE SCALE GENOMIC DNA]</scope>
</reference>
<dbReference type="AlphaFoldDB" id="E9I1F7"/>
<gene>
    <name evidence="1" type="ORF">DAPPUDRAFT_68170</name>
</gene>
<keyword evidence="2" id="KW-1185">Reference proteome</keyword>
<dbReference type="eggNOG" id="KOG3533">
    <property type="taxonomic scope" value="Eukaryota"/>
</dbReference>
<name>E9I1F7_DAPPU</name>
<proteinExistence type="predicted"/>
<dbReference type="InParanoid" id="E9I1F7"/>
<sequence length="160" mass="17805">VDVLYRPEYLFQPGTEARKKCDNGGFIRRLIKHTERLLEDKEGKLCIKVLNTLRQVMNFDGDALRKNILVRYFAKPASHSGVGQSSSLTTHGPGGRLLSRDEMCLPEVQVYLDREVASDLVAELVMKSSLSPNVFMGAVQLGIALLEGGNPVIQRSLYTK</sequence>
<dbReference type="STRING" id="6669.E9I1F7"/>
<accession>E9I1F7</accession>
<protein>
    <submittedName>
        <fullName evidence="1">Uncharacterized protein</fullName>
    </submittedName>
</protein>
<evidence type="ECO:0000313" key="1">
    <source>
        <dbReference type="EMBL" id="EFX62173.1"/>
    </source>
</evidence>
<dbReference type="EMBL" id="GL733779">
    <property type="protein sequence ID" value="EFX62173.1"/>
    <property type="molecule type" value="Genomic_DNA"/>
</dbReference>